<evidence type="ECO:0000313" key="3">
    <source>
        <dbReference type="Proteomes" id="UP001054902"/>
    </source>
</evidence>
<feature type="compositionally biased region" description="Polar residues" evidence="1">
    <location>
        <begin position="56"/>
        <end position="100"/>
    </location>
</feature>
<feature type="compositionally biased region" description="Low complexity" evidence="1">
    <location>
        <begin position="147"/>
        <end position="157"/>
    </location>
</feature>
<sequence length="1124" mass="125409">MEEEKKNQELLKSPQPPRLGLSLKERRKRLQSRRRASLNNAKETSSDKTNSKEQVRTGQMQFSSSVPQDTISTTSNKNEKQQISFHSDAMQSSSIESSRPTYRDVPSHPLMGQSIIESSILPPAATANHSQDNTSSSRFSKEEESMKSSSSASRFSNSMQDMNQVLHPVSSLSAQELKSPTGNYLQESMKKVKTPSLFSKVMQRTPKKINPPEVQMDSSSIELQNGFLSLVNVEKAIKNSQSLTNDAKNEAVDSTTKEENGSMDLCLFQNNGKKGALSLKPSLAPRRNNMFKQWSKSSKQKQSLPVNNTAAPSNSSPSRNKSFASSLMYNDNNVTSQMYSSPSRKRPRPNSSPPRSGSTTQIFSSPEKSALKSSPAKNGYGTPSRLNFSKHSGHVAWDPSTTPSRKKGNLFSNSSPDRNGNPMATPQRKRNSDKLHSVHFDPKTPDTNRKTPMTPSRYYASPGGFALQRFLEGCMSPHQKHLNHKMSDENEDLRVEPAHGYDDREDSRGSVGSLGEFADGWNECWLHPPLCSDGKNRDVGLLDWSIKSQIKFECYPKNCILGTAFHNPGDWDSILKDDLIEKRAMDMFLMKSTSDVSDMNKEDIALAQWKASLMYWQHPATHPLPPQPTSKRNMDVYGMDPIPPSLKRSSSITMRSNNSGESSRMNRSNSNLSFLPTASYSNLTTPFESSFPDVSKVEKAENLVDSVRGKNAPLKNGYTRLSQGSLGGLGSEVFGEKYSSSLSDLMQERKFEWQECFRNLFLQWIKEVKMMQHPCDPCSASRVSFYSVEKKSTVLFRPFVDGKTFKPMILLSSSTLRFRDTLRAVGVEFKVKSEALSPESFQEFNENLLNEWVLSDIEQGEETSKVHEELEALRRVTANGGSLGAEVSISMRKRPRKSKSLSLFPPLIIEGFENCMAFYEVYLNSYGMSGEQNNSSQECDVPLLLSRGAIGQNARMTLRTLKVSKNNLNSTVDGNNEGDEEGQVSTMNIHGPILPDSFRDLVYASTSYSTLHQNLSKPLSVDANENTESEDNSLGSHYIMIQLTDHAIDKFREKSTTRQHMEVGTRGSLFFNGTSSLSIEAGENNESPNEIVQNEVTTIAVWGINRPTKLAYRSSLVEEVAPDS</sequence>
<organism evidence="2 3">
    <name type="scientific">Chaetoceros tenuissimus</name>
    <dbReference type="NCBI Taxonomy" id="426638"/>
    <lineage>
        <taxon>Eukaryota</taxon>
        <taxon>Sar</taxon>
        <taxon>Stramenopiles</taxon>
        <taxon>Ochrophyta</taxon>
        <taxon>Bacillariophyta</taxon>
        <taxon>Coscinodiscophyceae</taxon>
        <taxon>Chaetocerotophycidae</taxon>
        <taxon>Chaetocerotales</taxon>
        <taxon>Chaetocerotaceae</taxon>
        <taxon>Chaetoceros</taxon>
    </lineage>
</organism>
<feature type="region of interest" description="Disordered" evidence="1">
    <location>
        <begin position="642"/>
        <end position="668"/>
    </location>
</feature>
<feature type="compositionally biased region" description="Basic and acidic residues" evidence="1">
    <location>
        <begin position="44"/>
        <end position="55"/>
    </location>
</feature>
<comment type="caution">
    <text evidence="2">The sequence shown here is derived from an EMBL/GenBank/DDBJ whole genome shotgun (WGS) entry which is preliminary data.</text>
</comment>
<gene>
    <name evidence="2" type="ORF">CTEN210_04523</name>
</gene>
<reference evidence="2 3" key="1">
    <citation type="journal article" date="2021" name="Sci. Rep.">
        <title>The genome of the diatom Chaetoceros tenuissimus carries an ancient integrated fragment of an extant virus.</title>
        <authorList>
            <person name="Hongo Y."/>
            <person name="Kimura K."/>
            <person name="Takaki Y."/>
            <person name="Yoshida Y."/>
            <person name="Baba S."/>
            <person name="Kobayashi G."/>
            <person name="Nagasaki K."/>
            <person name="Hano T."/>
            <person name="Tomaru Y."/>
        </authorList>
    </citation>
    <scope>NUCLEOTIDE SEQUENCE [LARGE SCALE GENOMIC DNA]</scope>
    <source>
        <strain evidence="2 3">NIES-3715</strain>
    </source>
</reference>
<feature type="compositionally biased region" description="Polar residues" evidence="1">
    <location>
        <begin position="327"/>
        <end position="339"/>
    </location>
</feature>
<feature type="compositionally biased region" description="Basic residues" evidence="1">
    <location>
        <begin position="25"/>
        <end position="36"/>
    </location>
</feature>
<feature type="compositionally biased region" description="Low complexity" evidence="1">
    <location>
        <begin position="655"/>
        <end position="668"/>
    </location>
</feature>
<protein>
    <submittedName>
        <fullName evidence="2">Uncharacterized protein</fullName>
    </submittedName>
</protein>
<feature type="compositionally biased region" description="Polar residues" evidence="1">
    <location>
        <begin position="359"/>
        <end position="376"/>
    </location>
</feature>
<dbReference type="Proteomes" id="UP001054902">
    <property type="component" value="Unassembled WGS sequence"/>
</dbReference>
<feature type="compositionally biased region" description="Basic and acidic residues" evidence="1">
    <location>
        <begin position="430"/>
        <end position="449"/>
    </location>
</feature>
<feature type="region of interest" description="Disordered" evidence="1">
    <location>
        <begin position="1"/>
        <end position="157"/>
    </location>
</feature>
<accession>A0AAD3H2C9</accession>
<evidence type="ECO:0000313" key="2">
    <source>
        <dbReference type="EMBL" id="GFH48047.1"/>
    </source>
</evidence>
<feature type="compositionally biased region" description="Low complexity" evidence="1">
    <location>
        <begin position="292"/>
        <end position="326"/>
    </location>
</feature>
<dbReference type="AlphaFoldDB" id="A0AAD3H2C9"/>
<feature type="region of interest" description="Disordered" evidence="1">
    <location>
        <begin position="292"/>
        <end position="455"/>
    </location>
</feature>
<feature type="compositionally biased region" description="Polar residues" evidence="1">
    <location>
        <begin position="410"/>
        <end position="424"/>
    </location>
</feature>
<keyword evidence="3" id="KW-1185">Reference proteome</keyword>
<evidence type="ECO:0000256" key="1">
    <source>
        <dbReference type="SAM" id="MobiDB-lite"/>
    </source>
</evidence>
<name>A0AAD3H2C9_9STRA</name>
<dbReference type="EMBL" id="BLLK01000025">
    <property type="protein sequence ID" value="GFH48047.1"/>
    <property type="molecule type" value="Genomic_DNA"/>
</dbReference>
<proteinExistence type="predicted"/>